<protein>
    <submittedName>
        <fullName evidence="2">Uncharacterized protein</fullName>
    </submittedName>
</protein>
<feature type="region of interest" description="Disordered" evidence="1">
    <location>
        <begin position="1"/>
        <end position="48"/>
    </location>
</feature>
<feature type="compositionally biased region" description="Polar residues" evidence="1">
    <location>
        <begin position="8"/>
        <end position="33"/>
    </location>
</feature>
<comment type="caution">
    <text evidence="2">The sequence shown here is derived from an EMBL/GenBank/DDBJ whole genome shotgun (WGS) entry which is preliminary data.</text>
</comment>
<gene>
    <name evidence="2" type="ORF">AVEN_187658_1</name>
</gene>
<dbReference type="AlphaFoldDB" id="A0A4Y2U2E7"/>
<accession>A0A4Y2U2E7</accession>
<evidence type="ECO:0000256" key="1">
    <source>
        <dbReference type="SAM" id="MobiDB-lite"/>
    </source>
</evidence>
<evidence type="ECO:0000313" key="3">
    <source>
        <dbReference type="Proteomes" id="UP000499080"/>
    </source>
</evidence>
<keyword evidence="3" id="KW-1185">Reference proteome</keyword>
<dbReference type="Proteomes" id="UP000499080">
    <property type="component" value="Unassembled WGS sequence"/>
</dbReference>
<organism evidence="2 3">
    <name type="scientific">Araneus ventricosus</name>
    <name type="common">Orbweaver spider</name>
    <name type="synonym">Epeira ventricosa</name>
    <dbReference type="NCBI Taxonomy" id="182803"/>
    <lineage>
        <taxon>Eukaryota</taxon>
        <taxon>Metazoa</taxon>
        <taxon>Ecdysozoa</taxon>
        <taxon>Arthropoda</taxon>
        <taxon>Chelicerata</taxon>
        <taxon>Arachnida</taxon>
        <taxon>Araneae</taxon>
        <taxon>Araneomorphae</taxon>
        <taxon>Entelegynae</taxon>
        <taxon>Araneoidea</taxon>
        <taxon>Araneidae</taxon>
        <taxon>Araneus</taxon>
    </lineage>
</organism>
<reference evidence="2 3" key="1">
    <citation type="journal article" date="2019" name="Sci. Rep.">
        <title>Orb-weaving spider Araneus ventricosus genome elucidates the spidroin gene catalogue.</title>
        <authorList>
            <person name="Kono N."/>
            <person name="Nakamura H."/>
            <person name="Ohtoshi R."/>
            <person name="Moran D.A.P."/>
            <person name="Shinohara A."/>
            <person name="Yoshida Y."/>
            <person name="Fujiwara M."/>
            <person name="Mori M."/>
            <person name="Tomita M."/>
            <person name="Arakawa K."/>
        </authorList>
    </citation>
    <scope>NUCLEOTIDE SEQUENCE [LARGE SCALE GENOMIC DNA]</scope>
</reference>
<evidence type="ECO:0000313" key="2">
    <source>
        <dbReference type="EMBL" id="GBO06231.1"/>
    </source>
</evidence>
<proteinExistence type="predicted"/>
<dbReference type="EMBL" id="BGPR01032641">
    <property type="protein sequence ID" value="GBO06231.1"/>
    <property type="molecule type" value="Genomic_DNA"/>
</dbReference>
<sequence length="104" mass="11234">MKGKSVVSKENGNSGSQTLSISLNSSLPMQESCGTLPRSGKSLNKCSPEQALSDRHECWLTVGDTNNNPRGNITEDLISFLKLYLLNAGKTQSQAASEFKGWLT</sequence>
<name>A0A4Y2U2E7_ARAVE</name>